<evidence type="ECO:0000256" key="2">
    <source>
        <dbReference type="ARBA" id="ARBA00008174"/>
    </source>
</evidence>
<evidence type="ECO:0000256" key="4">
    <source>
        <dbReference type="SAM" id="MobiDB-lite"/>
    </source>
</evidence>
<dbReference type="Pfam" id="PF04821">
    <property type="entry name" value="TIMELESS"/>
    <property type="match status" value="1"/>
</dbReference>
<name>A0A5E4Q3S6_9NEOP</name>
<dbReference type="InterPro" id="IPR007725">
    <property type="entry name" value="TIMELESS_C"/>
</dbReference>
<evidence type="ECO:0008006" key="9">
    <source>
        <dbReference type="Google" id="ProtNLM"/>
    </source>
</evidence>
<protein>
    <recommendedName>
        <fullName evidence="9">Timeless N-terminal domain-containing protein</fullName>
    </recommendedName>
</protein>
<feature type="compositionally biased region" description="Polar residues" evidence="4">
    <location>
        <begin position="263"/>
        <end position="290"/>
    </location>
</feature>
<dbReference type="PANTHER" id="PTHR22940:SF5">
    <property type="entry name" value="PROTEIN TIMELESS"/>
    <property type="match status" value="1"/>
</dbReference>
<proteinExistence type="inferred from homology"/>
<evidence type="ECO:0000256" key="3">
    <source>
        <dbReference type="ARBA" id="ARBA00023242"/>
    </source>
</evidence>
<keyword evidence="3" id="KW-0539">Nucleus</keyword>
<dbReference type="InterPro" id="IPR044998">
    <property type="entry name" value="Timeless"/>
</dbReference>
<feature type="region of interest" description="Disordered" evidence="4">
    <location>
        <begin position="387"/>
        <end position="419"/>
    </location>
</feature>
<dbReference type="AlphaFoldDB" id="A0A5E4Q3S6"/>
<dbReference type="PANTHER" id="PTHR22940">
    <property type="entry name" value="TIMEOUT/TIMELESS-2"/>
    <property type="match status" value="1"/>
</dbReference>
<reference evidence="7 8" key="1">
    <citation type="submission" date="2017-07" db="EMBL/GenBank/DDBJ databases">
        <authorList>
            <person name="Talla V."/>
            <person name="Backstrom N."/>
        </authorList>
    </citation>
    <scope>NUCLEOTIDE SEQUENCE [LARGE SCALE GENOMIC DNA]</scope>
</reference>
<feature type="compositionally biased region" description="Polar residues" evidence="4">
    <location>
        <begin position="298"/>
        <end position="315"/>
    </location>
</feature>
<sequence length="1187" mass="134729">MDGWILRGPLIHSTFSSLGFSDSKGYCINENCNDALECILHNILTEDRNLRTYRRAISFGQNIQKDLIPLLINTKEDKTVELLIKILVNLTIPVECLLSIKTASNADVGRHTIFEINSLLASTKSAFKDDRTTKVVIEFLKKNAKLNVEQKSKLSLEQCTNITNTLLLLRNILHIPEEISEIFANYNGVPHTIQNQIIWNLFSQRIDKAIIKLVTIPESINWCVAMVQLIALLYKDQHVTVLQKLLNSWLESSHFDSSEDNESNTSQHSRGSSDSPMLSSGPTSDCSDNEGSAKMKGQSDSPTNSWDSVIRSTNNDTEKLYKSNNTMKPKPFNKSVSAMDISLSFDENQSDNITYGTIEELNIESQRNPKRKMLTSENWHCAYGSEDKNKELVSTSSNDDEPYKKPVHQKPYNPKQRPNTKLRIGLTESLQTRRRKKVMKRATSNIINVRGLSHSTPTNDDIACVMKEFTVDFLLKGYNALVKTLHTQILTNFQLEIDISHFFWLVTYFLKFATQIELDLSIICSVISFDMVLYLTAEGVHLCEQFELAIKLKKNDLKPIKRRLHLVVAAIREFVQAIHVYKKSDNIREEDRMSLLKLQVKMCETEELRSLLVLLLRHYNPNYHTKQYLQDLVITNHILLLLLDNVMKVSDYKGTGTMADHLMQFATPEIMFQYGLLLEDYESNGEFVNDCIFTLMHHVGGDLGCLISLFQPNILKTFTAIFESEYKICEEWSDLIQYSINTFVKKPLSSKRAASFRMLTGCVDDDIIVKDVSEDGKEKENTSKKDFNVESVPDGWTNRELESFNWKYLQSTNSSDIVGEILRLLKEDGIVKSRESVIKQLLTHAKLDKTKFGKLTKDDSGQCCKVMDTTDTEDDNVGKLCEQLKQNGKAKSLAWVQSILLETCFAKIYLETVQVEDICRETDTVSADESSDKKPKELPILSPTSYNCLMLNKSVPLVPWNGEQAAICKDVKFLQLLYQLGFYMPGETGKIFIRIPYVWTPETLYEVANQLSPIDISKLKFPVSDISAKSVNSREARETNTLKFGQKNDISMSLRPDNFFQIQKQKHLAAVVNFTPMQIPGSSCDSPSNERSSSSWLQVVQKAQELNLPLEIERTEAVPSCSKSESIENRVILLDGAKFLMPTALTVKPHQTSGFNISQADSECCNTLCETTSVASGLTRMYVSDEE</sequence>
<dbReference type="GO" id="GO:0048511">
    <property type="term" value="P:rhythmic process"/>
    <property type="evidence" value="ECO:0007669"/>
    <property type="project" value="UniProtKB-KW"/>
</dbReference>
<dbReference type="EMBL" id="FZQP02001449">
    <property type="protein sequence ID" value="VVC92919.1"/>
    <property type="molecule type" value="Genomic_DNA"/>
</dbReference>
<evidence type="ECO:0000313" key="8">
    <source>
        <dbReference type="Proteomes" id="UP000324832"/>
    </source>
</evidence>
<evidence type="ECO:0000259" key="6">
    <source>
        <dbReference type="Pfam" id="PF05029"/>
    </source>
</evidence>
<evidence type="ECO:0000259" key="5">
    <source>
        <dbReference type="Pfam" id="PF04821"/>
    </source>
</evidence>
<dbReference type="GO" id="GO:0000076">
    <property type="term" value="P:DNA replication checkpoint signaling"/>
    <property type="evidence" value="ECO:0007669"/>
    <property type="project" value="TreeGrafter"/>
</dbReference>
<feature type="domain" description="Timeless C-terminal" evidence="6">
    <location>
        <begin position="881"/>
        <end position="1005"/>
    </location>
</feature>
<dbReference type="GO" id="GO:0043111">
    <property type="term" value="P:replication fork arrest"/>
    <property type="evidence" value="ECO:0007669"/>
    <property type="project" value="TreeGrafter"/>
</dbReference>
<accession>A0A5E4Q3S6</accession>
<evidence type="ECO:0000256" key="1">
    <source>
        <dbReference type="ARBA" id="ARBA00004123"/>
    </source>
</evidence>
<keyword evidence="8" id="KW-1185">Reference proteome</keyword>
<feature type="region of interest" description="Disordered" evidence="4">
    <location>
        <begin position="256"/>
        <end position="333"/>
    </location>
</feature>
<comment type="subcellular location">
    <subcellularLocation>
        <location evidence="1">Nucleus</location>
    </subcellularLocation>
</comment>
<organism evidence="7 8">
    <name type="scientific">Leptidea sinapis</name>
    <dbReference type="NCBI Taxonomy" id="189913"/>
    <lineage>
        <taxon>Eukaryota</taxon>
        <taxon>Metazoa</taxon>
        <taxon>Ecdysozoa</taxon>
        <taxon>Arthropoda</taxon>
        <taxon>Hexapoda</taxon>
        <taxon>Insecta</taxon>
        <taxon>Pterygota</taxon>
        <taxon>Neoptera</taxon>
        <taxon>Endopterygota</taxon>
        <taxon>Lepidoptera</taxon>
        <taxon>Glossata</taxon>
        <taxon>Ditrysia</taxon>
        <taxon>Papilionoidea</taxon>
        <taxon>Pieridae</taxon>
        <taxon>Dismorphiinae</taxon>
        <taxon>Leptidea</taxon>
    </lineage>
</organism>
<dbReference type="GO" id="GO:0031298">
    <property type="term" value="C:replication fork protection complex"/>
    <property type="evidence" value="ECO:0007669"/>
    <property type="project" value="TreeGrafter"/>
</dbReference>
<dbReference type="GO" id="GO:0009649">
    <property type="term" value="P:entrainment of circadian clock"/>
    <property type="evidence" value="ECO:0007669"/>
    <property type="project" value="TreeGrafter"/>
</dbReference>
<dbReference type="GO" id="GO:0006281">
    <property type="term" value="P:DNA repair"/>
    <property type="evidence" value="ECO:0007669"/>
    <property type="project" value="TreeGrafter"/>
</dbReference>
<dbReference type="GO" id="GO:0003677">
    <property type="term" value="F:DNA binding"/>
    <property type="evidence" value="ECO:0007669"/>
    <property type="project" value="TreeGrafter"/>
</dbReference>
<comment type="similarity">
    <text evidence="2">Belongs to the timeless family.</text>
</comment>
<feature type="domain" description="Timeless N-terminal" evidence="5">
    <location>
        <begin position="26"/>
        <end position="270"/>
    </location>
</feature>
<evidence type="ECO:0000313" key="7">
    <source>
        <dbReference type="EMBL" id="VVC92919.1"/>
    </source>
</evidence>
<gene>
    <name evidence="7" type="ORF">LSINAPIS_LOCUS5228</name>
</gene>
<dbReference type="InterPro" id="IPR006906">
    <property type="entry name" value="Timeless_N"/>
</dbReference>
<dbReference type="Proteomes" id="UP000324832">
    <property type="component" value="Unassembled WGS sequence"/>
</dbReference>
<dbReference type="Pfam" id="PF05029">
    <property type="entry name" value="TIMELESS_C"/>
    <property type="match status" value="1"/>
</dbReference>